<accession>C0E0V4</accession>
<evidence type="ECO:0000313" key="2">
    <source>
        <dbReference type="Proteomes" id="UP000006247"/>
    </source>
</evidence>
<organism evidence="1 2">
    <name type="scientific">Corynebacterium matruchotii ATCC 33806</name>
    <dbReference type="NCBI Taxonomy" id="566549"/>
    <lineage>
        <taxon>Bacteria</taxon>
        <taxon>Bacillati</taxon>
        <taxon>Actinomycetota</taxon>
        <taxon>Actinomycetes</taxon>
        <taxon>Mycobacteriales</taxon>
        <taxon>Corynebacteriaceae</taxon>
        <taxon>Corynebacterium</taxon>
    </lineage>
</organism>
<reference evidence="1 2" key="1">
    <citation type="submission" date="2009-01" db="EMBL/GenBank/DDBJ databases">
        <authorList>
            <person name="Fulton L."/>
            <person name="Clifton S."/>
            <person name="Chinwalla A.T."/>
            <person name="Mitreva M."/>
            <person name="Sodergren E."/>
            <person name="Weinstock G."/>
            <person name="Clifton S."/>
            <person name="Dooling D.J."/>
            <person name="Fulton B."/>
            <person name="Minx P."/>
            <person name="Pepin K.H."/>
            <person name="Johnson M."/>
            <person name="Bhonagiri V."/>
            <person name="Nash W.E."/>
            <person name="Mardis E.R."/>
            <person name="Wilson R.K."/>
        </authorList>
    </citation>
    <scope>NUCLEOTIDE SEQUENCE [LARGE SCALE GENOMIC DNA]</scope>
    <source>
        <strain evidence="1 2">ATCC 33806</strain>
    </source>
</reference>
<dbReference type="EMBL" id="ACEB01000006">
    <property type="protein sequence ID" value="EEG27752.1"/>
    <property type="molecule type" value="Genomic_DNA"/>
</dbReference>
<sequence>MDVMELNGGRFYLRPLHDDERIDDRPALKKLRVNPDDFISMARISLDRYCWAICEQTSVEMVALGVYDHALGDIVTHPIGDPNRVLPNDPVLPPKTVQDAADDGLEIISRWVDSYFPETVATAEAAEANNSSPSSPASNVDTTAVRAATSVDNTDNTADVTA</sequence>
<proteinExistence type="predicted"/>
<comment type="caution">
    <text evidence="1">The sequence shown here is derived from an EMBL/GenBank/DDBJ whole genome shotgun (WGS) entry which is preliminary data.</text>
</comment>
<dbReference type="Proteomes" id="UP000006247">
    <property type="component" value="Unassembled WGS sequence"/>
</dbReference>
<dbReference type="HOGENOM" id="CLU_013985_33_0_11"/>
<dbReference type="AlphaFoldDB" id="C0E0V4"/>
<gene>
    <name evidence="1" type="ORF">CORMATOL_00604</name>
</gene>
<protein>
    <submittedName>
        <fullName evidence="1">Uncharacterized protein</fullName>
    </submittedName>
</protein>
<dbReference type="RefSeq" id="WP_005519944.1">
    <property type="nucleotide sequence ID" value="NZ_EQ973328.1"/>
</dbReference>
<evidence type="ECO:0000313" key="1">
    <source>
        <dbReference type="EMBL" id="EEG27752.1"/>
    </source>
</evidence>
<name>C0E0V4_9CORY</name>